<dbReference type="Pfam" id="PF00561">
    <property type="entry name" value="Abhydrolase_1"/>
    <property type="match status" value="1"/>
</dbReference>
<dbReference type="Proteomes" id="UP000282438">
    <property type="component" value="Chromosome"/>
</dbReference>
<feature type="chain" id="PRO_5019532315" evidence="4">
    <location>
        <begin position="21"/>
        <end position="464"/>
    </location>
</feature>
<evidence type="ECO:0000259" key="5">
    <source>
        <dbReference type="Pfam" id="PF00561"/>
    </source>
</evidence>
<keyword evidence="2 4" id="KW-0732">Signal</keyword>
<dbReference type="GO" id="GO:0008233">
    <property type="term" value="F:peptidase activity"/>
    <property type="evidence" value="ECO:0007669"/>
    <property type="project" value="InterPro"/>
</dbReference>
<comment type="similarity">
    <text evidence="1">Belongs to the peptidase S33 family.</text>
</comment>
<organism evidence="6 7">
    <name type="scientific">Iodobacter ciconiae</name>
    <dbReference type="NCBI Taxonomy" id="2496266"/>
    <lineage>
        <taxon>Bacteria</taxon>
        <taxon>Pseudomonadati</taxon>
        <taxon>Pseudomonadota</taxon>
        <taxon>Betaproteobacteria</taxon>
        <taxon>Neisseriales</taxon>
        <taxon>Chitinibacteraceae</taxon>
        <taxon>Iodobacter</taxon>
    </lineage>
</organism>
<dbReference type="KEGG" id="iod:EJO50_14990"/>
<dbReference type="Gene3D" id="3.40.50.1820">
    <property type="entry name" value="alpha/beta hydrolase"/>
    <property type="match status" value="1"/>
</dbReference>
<protein>
    <submittedName>
        <fullName evidence="6">Alpha/beta hydrolase</fullName>
    </submittedName>
</protein>
<evidence type="ECO:0000256" key="4">
    <source>
        <dbReference type="SAM" id="SignalP"/>
    </source>
</evidence>
<reference evidence="6 7" key="1">
    <citation type="submission" date="2018-12" db="EMBL/GenBank/DDBJ databases">
        <title>Complete genome sequence of Iodobacter sp. H11R3.</title>
        <authorList>
            <person name="Bae J.-W."/>
        </authorList>
    </citation>
    <scope>NUCLEOTIDE SEQUENCE [LARGE SCALE GENOMIC DNA]</scope>
    <source>
        <strain evidence="6 7">H11R3</strain>
    </source>
</reference>
<gene>
    <name evidence="6" type="ORF">EJO50_14990</name>
</gene>
<feature type="signal peptide" evidence="4">
    <location>
        <begin position="1"/>
        <end position="20"/>
    </location>
</feature>
<dbReference type="InterPro" id="IPR029058">
    <property type="entry name" value="AB_hydrolase_fold"/>
</dbReference>
<dbReference type="SUPFAM" id="SSF53474">
    <property type="entry name" value="alpha/beta-Hydrolases"/>
    <property type="match status" value="1"/>
</dbReference>
<evidence type="ECO:0000313" key="6">
    <source>
        <dbReference type="EMBL" id="AZN37657.1"/>
    </source>
</evidence>
<name>A0A3S8ZVY0_9NEIS</name>
<dbReference type="OrthoDB" id="9796770at2"/>
<dbReference type="PRINTS" id="PR00793">
    <property type="entry name" value="PROAMNOPTASE"/>
</dbReference>
<dbReference type="PANTHER" id="PTHR43248">
    <property type="entry name" value="2-SUCCINYL-6-HYDROXY-2,4-CYCLOHEXADIENE-1-CARBOXYLATE SYNTHASE"/>
    <property type="match status" value="1"/>
</dbReference>
<sequence length="464" mass="50445">MPMQAFVFLLFLGLLSSAQAATKPCRIDGFPQEVQCGQIARPLDPADPQGRQIQIHYLVLRAQDRNQLADPVFFLAGGPGQSAINVAGWAEHLFSKLQLRRDVVFVDQRGTGRSAPLQCPESQDLSKLTDSEGALHEIKRCQASLQKLPYGDLRFFTTSIAVQDLEAVRLAEGYPAVNLVGVSYGTRVGLEYLRQYPQAVRRVVLDGVLPPDYAISGSDIQKALDSLFTDCKSDARCQRVYPNLAQSWRDLLASTPKATVLKHPRLNTEANVTISRDSVLGMVSAVLYSPVNSAGLPFAITEAKAGRFNPLLALSGQTALPNAGKIFAGMHYSVWCAEEAGRLPVLDDDFGRFRSETYRKVCASWPRGAVPAAFYTLAKSASPVLLLSGGLDPVTPPQHATHVAKALGAKARHVVLGKSGHGMLMQSCVDDLVYRFINAEDAQKTDLSCVKPIPRPVVWVLPKG</sequence>
<dbReference type="InterPro" id="IPR000073">
    <property type="entry name" value="AB_hydrolase_1"/>
</dbReference>
<dbReference type="EMBL" id="CP034433">
    <property type="protein sequence ID" value="AZN37657.1"/>
    <property type="molecule type" value="Genomic_DNA"/>
</dbReference>
<keyword evidence="3 6" id="KW-0378">Hydrolase</keyword>
<feature type="domain" description="AB hydrolase-1" evidence="5">
    <location>
        <begin position="71"/>
        <end position="425"/>
    </location>
</feature>
<evidence type="ECO:0000313" key="7">
    <source>
        <dbReference type="Proteomes" id="UP000282438"/>
    </source>
</evidence>
<keyword evidence="7" id="KW-1185">Reference proteome</keyword>
<dbReference type="InterPro" id="IPR002410">
    <property type="entry name" value="Peptidase_S33"/>
</dbReference>
<dbReference type="InterPro" id="IPR051601">
    <property type="entry name" value="Serine_prot/Carboxylest_S33"/>
</dbReference>
<evidence type="ECO:0000256" key="1">
    <source>
        <dbReference type="ARBA" id="ARBA00010088"/>
    </source>
</evidence>
<accession>A0A3S8ZVY0</accession>
<dbReference type="AlphaFoldDB" id="A0A3S8ZVY0"/>
<evidence type="ECO:0000256" key="3">
    <source>
        <dbReference type="ARBA" id="ARBA00022801"/>
    </source>
</evidence>
<proteinExistence type="inferred from homology"/>
<dbReference type="GO" id="GO:0006508">
    <property type="term" value="P:proteolysis"/>
    <property type="evidence" value="ECO:0007669"/>
    <property type="project" value="InterPro"/>
</dbReference>
<evidence type="ECO:0000256" key="2">
    <source>
        <dbReference type="ARBA" id="ARBA00022729"/>
    </source>
</evidence>
<dbReference type="PANTHER" id="PTHR43248:SF29">
    <property type="entry name" value="TRIPEPTIDYL AMINOPEPTIDASE"/>
    <property type="match status" value="1"/>
</dbReference>